<dbReference type="AlphaFoldDB" id="A0A0F9V2B7"/>
<reference evidence="1" key="1">
    <citation type="journal article" date="2015" name="Nature">
        <title>Complex archaea that bridge the gap between prokaryotes and eukaryotes.</title>
        <authorList>
            <person name="Spang A."/>
            <person name="Saw J.H."/>
            <person name="Jorgensen S.L."/>
            <person name="Zaremba-Niedzwiedzka K."/>
            <person name="Martijn J."/>
            <person name="Lind A.E."/>
            <person name="van Eijk R."/>
            <person name="Schleper C."/>
            <person name="Guy L."/>
            <person name="Ettema T.J."/>
        </authorList>
    </citation>
    <scope>NUCLEOTIDE SEQUENCE</scope>
</reference>
<organism evidence="1">
    <name type="scientific">marine sediment metagenome</name>
    <dbReference type="NCBI Taxonomy" id="412755"/>
    <lineage>
        <taxon>unclassified sequences</taxon>
        <taxon>metagenomes</taxon>
        <taxon>ecological metagenomes</taxon>
    </lineage>
</organism>
<dbReference type="EMBL" id="LAZR01000707">
    <property type="protein sequence ID" value="KKN60023.1"/>
    <property type="molecule type" value="Genomic_DNA"/>
</dbReference>
<evidence type="ECO:0000313" key="1">
    <source>
        <dbReference type="EMBL" id="KKN60023.1"/>
    </source>
</evidence>
<accession>A0A0F9V2B7</accession>
<gene>
    <name evidence="1" type="ORF">LCGC14_0536100</name>
</gene>
<protein>
    <submittedName>
        <fullName evidence="1">Uncharacterized protein</fullName>
    </submittedName>
</protein>
<sequence>MFGKDKTEDKLWDDAFEKVNPTTPEGKLIQRITQNFNAEMEAASQEYERDKRALEIAYITDAEFQSGMTELHRKHTFNASKLRKTFERRLRLGLE</sequence>
<comment type="caution">
    <text evidence="1">The sequence shown here is derived from an EMBL/GenBank/DDBJ whole genome shotgun (WGS) entry which is preliminary data.</text>
</comment>
<name>A0A0F9V2B7_9ZZZZ</name>
<proteinExistence type="predicted"/>